<evidence type="ECO:0000313" key="2">
    <source>
        <dbReference type="EMBL" id="HGU59042.1"/>
    </source>
</evidence>
<proteinExistence type="predicted"/>
<evidence type="ECO:0000313" key="1">
    <source>
        <dbReference type="EMBL" id="HGE65770.1"/>
    </source>
</evidence>
<dbReference type="AlphaFoldDB" id="A0A7C3UBA5"/>
<dbReference type="EMBL" id="DTAK01000013">
    <property type="protein sequence ID" value="HGU59042.1"/>
    <property type="molecule type" value="Genomic_DNA"/>
</dbReference>
<name>A0A7C3UBA5_9EURY</name>
<accession>A0A7C3UBA5</accession>
<dbReference type="InterPro" id="IPR036390">
    <property type="entry name" value="WH_DNA-bd_sf"/>
</dbReference>
<sequence length="91" mass="10847">MKESWSEYSDSIEKSREYHKRYQIAINNPIRRQVLKLLLKGKKLNTIKYELNLSDSQLEYHLKILEWGFCIERKGGDIKVTKEGTVVKFLE</sequence>
<dbReference type="EMBL" id="DTPI01000008">
    <property type="protein sequence ID" value="HGE65770.1"/>
    <property type="molecule type" value="Genomic_DNA"/>
</dbReference>
<dbReference type="Gene3D" id="1.10.10.10">
    <property type="entry name" value="Winged helix-like DNA-binding domain superfamily/Winged helix DNA-binding domain"/>
    <property type="match status" value="1"/>
</dbReference>
<comment type="caution">
    <text evidence="1">The sequence shown here is derived from an EMBL/GenBank/DDBJ whole genome shotgun (WGS) entry which is preliminary data.</text>
</comment>
<dbReference type="InterPro" id="IPR036388">
    <property type="entry name" value="WH-like_DNA-bd_sf"/>
</dbReference>
<gene>
    <name evidence="2" type="ORF">ENT89_02365</name>
    <name evidence="1" type="ORF">ENX77_01365</name>
</gene>
<organism evidence="1">
    <name type="scientific">Geoglobus ahangari</name>
    <dbReference type="NCBI Taxonomy" id="113653"/>
    <lineage>
        <taxon>Archaea</taxon>
        <taxon>Methanobacteriati</taxon>
        <taxon>Methanobacteriota</taxon>
        <taxon>Archaeoglobi</taxon>
        <taxon>Archaeoglobales</taxon>
        <taxon>Archaeoglobaceae</taxon>
        <taxon>Geoglobus</taxon>
    </lineage>
</organism>
<protein>
    <submittedName>
        <fullName evidence="1">ArsR family transcriptional regulator</fullName>
    </submittedName>
</protein>
<dbReference type="SUPFAM" id="SSF46785">
    <property type="entry name" value="Winged helix' DNA-binding domain"/>
    <property type="match status" value="1"/>
</dbReference>
<reference evidence="1" key="1">
    <citation type="journal article" date="2020" name="mSystems">
        <title>Genome- and Community-Level Interaction Insights into Carbon Utilization and Element Cycling Functions of Hydrothermarchaeota in Hydrothermal Sediment.</title>
        <authorList>
            <person name="Zhou Z."/>
            <person name="Liu Y."/>
            <person name="Xu W."/>
            <person name="Pan J."/>
            <person name="Luo Z.H."/>
            <person name="Li M."/>
        </authorList>
    </citation>
    <scope>NUCLEOTIDE SEQUENCE [LARGE SCALE GENOMIC DNA]</scope>
    <source>
        <strain evidence="2">SpSt-62</strain>
        <strain evidence="1">SpSt-97</strain>
    </source>
</reference>